<keyword evidence="2" id="KW-0812">Transmembrane</keyword>
<dbReference type="EMBL" id="MFJR01000007">
    <property type="protein sequence ID" value="OGG26894.1"/>
    <property type="molecule type" value="Genomic_DNA"/>
</dbReference>
<protein>
    <recommendedName>
        <fullName evidence="5">DUF5666 domain-containing protein</fullName>
    </recommendedName>
</protein>
<organism evidence="3 4">
    <name type="scientific">Candidatus Gottesmanbacteria bacterium RIFCSPLOWO2_01_FULL_39_12b</name>
    <dbReference type="NCBI Taxonomy" id="1798388"/>
    <lineage>
        <taxon>Bacteria</taxon>
        <taxon>Candidatus Gottesmaniibacteriota</taxon>
    </lineage>
</organism>
<evidence type="ECO:0000256" key="2">
    <source>
        <dbReference type="SAM" id="Phobius"/>
    </source>
</evidence>
<feature type="compositionally biased region" description="Basic and acidic residues" evidence="1">
    <location>
        <begin position="10"/>
        <end position="24"/>
    </location>
</feature>
<evidence type="ECO:0008006" key="5">
    <source>
        <dbReference type="Google" id="ProtNLM"/>
    </source>
</evidence>
<keyword evidence="2" id="KW-1133">Transmembrane helix</keyword>
<feature type="region of interest" description="Disordered" evidence="1">
    <location>
        <begin position="1"/>
        <end position="24"/>
    </location>
</feature>
<dbReference type="AlphaFoldDB" id="A0A1F6AQC6"/>
<sequence length="272" mass="30212">MENQINVGDKNTEQMEQKPVRKTEQVPEKPKVNYWMISSLIFGLLFFSMVGVNWFNSKTTEKKNDSVIPLPQPSTKSIDKVSRFTGSVQTGTQLGEVKSHCSNGLYLVADEGTYLADQTTMLQLRLPNELDGTKMLSDQQYVGKLVEVVGKYPAQEIFCEALICECEDYILVDRINIVDTESIEKRQTKTEGQIDCLPQKDTSGGQTLECTFGLQGKDGIYYGLQGLNQRDLISGKIAPGQKVVITGIFTPGQDSKYNTIGTIKVAAVEYAK</sequence>
<evidence type="ECO:0000256" key="1">
    <source>
        <dbReference type="SAM" id="MobiDB-lite"/>
    </source>
</evidence>
<keyword evidence="2" id="KW-0472">Membrane</keyword>
<feature type="transmembrane region" description="Helical" evidence="2">
    <location>
        <begin position="34"/>
        <end position="55"/>
    </location>
</feature>
<accession>A0A1F6AQC6</accession>
<name>A0A1F6AQC6_9BACT</name>
<comment type="caution">
    <text evidence="3">The sequence shown here is derived from an EMBL/GenBank/DDBJ whole genome shotgun (WGS) entry which is preliminary data.</text>
</comment>
<evidence type="ECO:0000313" key="3">
    <source>
        <dbReference type="EMBL" id="OGG26894.1"/>
    </source>
</evidence>
<proteinExistence type="predicted"/>
<dbReference type="Proteomes" id="UP000176609">
    <property type="component" value="Unassembled WGS sequence"/>
</dbReference>
<reference evidence="3 4" key="1">
    <citation type="journal article" date="2016" name="Nat. Commun.">
        <title>Thousands of microbial genomes shed light on interconnected biogeochemical processes in an aquifer system.</title>
        <authorList>
            <person name="Anantharaman K."/>
            <person name="Brown C.T."/>
            <person name="Hug L.A."/>
            <person name="Sharon I."/>
            <person name="Castelle C.J."/>
            <person name="Probst A.J."/>
            <person name="Thomas B.C."/>
            <person name="Singh A."/>
            <person name="Wilkins M.J."/>
            <person name="Karaoz U."/>
            <person name="Brodie E.L."/>
            <person name="Williams K.H."/>
            <person name="Hubbard S.S."/>
            <person name="Banfield J.F."/>
        </authorList>
    </citation>
    <scope>NUCLEOTIDE SEQUENCE [LARGE SCALE GENOMIC DNA]</scope>
</reference>
<gene>
    <name evidence="3" type="ORF">A2960_01955</name>
</gene>
<evidence type="ECO:0000313" key="4">
    <source>
        <dbReference type="Proteomes" id="UP000176609"/>
    </source>
</evidence>